<evidence type="ECO:0000256" key="6">
    <source>
        <dbReference type="ARBA" id="ARBA00022781"/>
    </source>
</evidence>
<dbReference type="EMBL" id="CAFAAB010000030">
    <property type="protein sequence ID" value="CAB4779254.1"/>
    <property type="molecule type" value="Genomic_DNA"/>
</dbReference>
<dbReference type="Pfam" id="PF00119">
    <property type="entry name" value="ATP-synt_A"/>
    <property type="match status" value="1"/>
</dbReference>
<dbReference type="CDD" id="cd00310">
    <property type="entry name" value="ATP-synt_Fo_a_6"/>
    <property type="match status" value="1"/>
</dbReference>
<dbReference type="InterPro" id="IPR035908">
    <property type="entry name" value="F0_ATP_A_sf"/>
</dbReference>
<feature type="transmembrane region" description="Helical" evidence="11">
    <location>
        <begin position="127"/>
        <end position="143"/>
    </location>
</feature>
<dbReference type="GO" id="GO:0042777">
    <property type="term" value="P:proton motive force-driven plasma membrane ATP synthesis"/>
    <property type="evidence" value="ECO:0007669"/>
    <property type="project" value="TreeGrafter"/>
</dbReference>
<dbReference type="SUPFAM" id="SSF81336">
    <property type="entry name" value="F1F0 ATP synthase subunit A"/>
    <property type="match status" value="1"/>
</dbReference>
<keyword evidence="3" id="KW-0813">Transport</keyword>
<accession>A0A6J6W6Z5</accession>
<evidence type="ECO:0000256" key="2">
    <source>
        <dbReference type="ARBA" id="ARBA00006810"/>
    </source>
</evidence>
<evidence type="ECO:0000256" key="8">
    <source>
        <dbReference type="ARBA" id="ARBA00023065"/>
    </source>
</evidence>
<dbReference type="InterPro" id="IPR000568">
    <property type="entry name" value="ATP_synth_F0_asu"/>
</dbReference>
<dbReference type="InterPro" id="IPR045082">
    <property type="entry name" value="ATP_syn_F0_a_bact/chloroplast"/>
</dbReference>
<dbReference type="InterPro" id="IPR023011">
    <property type="entry name" value="ATP_synth_F0_asu_AS"/>
</dbReference>
<feature type="transmembrane region" description="Helical" evidence="11">
    <location>
        <begin position="219"/>
        <end position="238"/>
    </location>
</feature>
<dbReference type="PROSITE" id="PS00449">
    <property type="entry name" value="ATPASE_A"/>
    <property type="match status" value="1"/>
</dbReference>
<gene>
    <name evidence="12" type="ORF">UFOPK2958_00415</name>
</gene>
<organism evidence="12">
    <name type="scientific">freshwater metagenome</name>
    <dbReference type="NCBI Taxonomy" id="449393"/>
    <lineage>
        <taxon>unclassified sequences</taxon>
        <taxon>metagenomes</taxon>
        <taxon>ecological metagenomes</taxon>
    </lineage>
</organism>
<protein>
    <submittedName>
        <fullName evidence="12">Unannotated protein</fullName>
    </submittedName>
</protein>
<dbReference type="AlphaFoldDB" id="A0A6J6W6Z5"/>
<evidence type="ECO:0000256" key="4">
    <source>
        <dbReference type="ARBA" id="ARBA00022547"/>
    </source>
</evidence>
<evidence type="ECO:0000256" key="10">
    <source>
        <dbReference type="ARBA" id="ARBA00023310"/>
    </source>
</evidence>
<evidence type="ECO:0000256" key="1">
    <source>
        <dbReference type="ARBA" id="ARBA00004141"/>
    </source>
</evidence>
<name>A0A6J6W6Z5_9ZZZZ</name>
<evidence type="ECO:0000313" key="12">
    <source>
        <dbReference type="EMBL" id="CAB4779254.1"/>
    </source>
</evidence>
<feature type="transmembrane region" description="Helical" evidence="11">
    <location>
        <begin position="85"/>
        <end position="107"/>
    </location>
</feature>
<keyword evidence="8" id="KW-0406">Ion transport</keyword>
<keyword evidence="10" id="KW-0066">ATP synthesis</keyword>
<dbReference type="PANTHER" id="PTHR42823">
    <property type="entry name" value="ATP SYNTHASE SUBUNIT A, CHLOROPLASTIC"/>
    <property type="match status" value="1"/>
</dbReference>
<dbReference type="NCBIfam" id="TIGR01131">
    <property type="entry name" value="ATP_synt_6_or_A"/>
    <property type="match status" value="1"/>
</dbReference>
<proteinExistence type="inferred from homology"/>
<dbReference type="Gene3D" id="1.20.120.220">
    <property type="entry name" value="ATP synthase, F0 complex, subunit A"/>
    <property type="match status" value="1"/>
</dbReference>
<comment type="subcellular location">
    <subcellularLocation>
        <location evidence="1">Membrane</location>
        <topology evidence="1">Multi-pass membrane protein</topology>
    </subcellularLocation>
</comment>
<feature type="transmembrane region" description="Helical" evidence="11">
    <location>
        <begin position="26"/>
        <end position="45"/>
    </location>
</feature>
<feature type="transmembrane region" description="Helical" evidence="11">
    <location>
        <begin position="184"/>
        <end position="207"/>
    </location>
</feature>
<sequence>MSVLGAIEVGHHPFAHVFGQTIDIDIVASTLLAAAIVLGLFFAAANKAKKNDGVPGKLQLSFEILIEQIGELAESAIGKKHYKRFMPLSLTLFLFILVCNWLGALPAIMVNIHDAEYELLPPPTSDVNLPLAMAMVVIVWVNFESIRARGIGGYAAHFFQPFKALAPINLIEEIIKPVTMTFRLFGNMFSGLLMIMVMTTLLPIYALPFGELIWKPFDMGIGVIQAFIFMLLTILYFGMAMSHHDDEHADEVHELQSSH</sequence>
<comment type="similarity">
    <text evidence="2">Belongs to the ATPase A chain family.</text>
</comment>
<evidence type="ECO:0000256" key="5">
    <source>
        <dbReference type="ARBA" id="ARBA00022692"/>
    </source>
</evidence>
<dbReference type="PANTHER" id="PTHR42823:SF3">
    <property type="entry name" value="ATP SYNTHASE SUBUNIT A, CHLOROPLASTIC"/>
    <property type="match status" value="1"/>
</dbReference>
<evidence type="ECO:0000256" key="7">
    <source>
        <dbReference type="ARBA" id="ARBA00022989"/>
    </source>
</evidence>
<evidence type="ECO:0000256" key="9">
    <source>
        <dbReference type="ARBA" id="ARBA00023136"/>
    </source>
</evidence>
<keyword evidence="9 11" id="KW-0472">Membrane</keyword>
<evidence type="ECO:0000256" key="3">
    <source>
        <dbReference type="ARBA" id="ARBA00022448"/>
    </source>
</evidence>
<dbReference type="HAMAP" id="MF_01393">
    <property type="entry name" value="ATP_synth_a_bact"/>
    <property type="match status" value="1"/>
</dbReference>
<keyword evidence="5 11" id="KW-0812">Transmembrane</keyword>
<keyword evidence="7 11" id="KW-1133">Transmembrane helix</keyword>
<evidence type="ECO:0000256" key="11">
    <source>
        <dbReference type="SAM" id="Phobius"/>
    </source>
</evidence>
<dbReference type="GO" id="GO:0046933">
    <property type="term" value="F:proton-transporting ATP synthase activity, rotational mechanism"/>
    <property type="evidence" value="ECO:0007669"/>
    <property type="project" value="TreeGrafter"/>
</dbReference>
<reference evidence="12" key="1">
    <citation type="submission" date="2020-05" db="EMBL/GenBank/DDBJ databases">
        <authorList>
            <person name="Chiriac C."/>
            <person name="Salcher M."/>
            <person name="Ghai R."/>
            <person name="Kavagutti S V."/>
        </authorList>
    </citation>
    <scope>NUCLEOTIDE SEQUENCE</scope>
</reference>
<dbReference type="GO" id="GO:0005886">
    <property type="term" value="C:plasma membrane"/>
    <property type="evidence" value="ECO:0007669"/>
    <property type="project" value="TreeGrafter"/>
</dbReference>
<keyword evidence="4" id="KW-0138">CF(0)</keyword>
<dbReference type="PRINTS" id="PR00123">
    <property type="entry name" value="ATPASEA"/>
</dbReference>
<keyword evidence="6" id="KW-0375">Hydrogen ion transport</keyword>
<dbReference type="GO" id="GO:0045259">
    <property type="term" value="C:proton-transporting ATP synthase complex"/>
    <property type="evidence" value="ECO:0007669"/>
    <property type="project" value="UniProtKB-KW"/>
</dbReference>